<sequence>MARYADVEMSSAKKFRNSRAKRPTTVPVVGAPHQIAIFHQITKFQFLNQQKYYLHATTTAIHVVITTIAKFSCH</sequence>
<reference evidence="1" key="2">
    <citation type="journal article" date="2016" name="Fungal Biol.">
        <title>Ochratoxin A production by Penicillium thymicola.</title>
        <authorList>
            <person name="Nguyen H.D.T."/>
            <person name="McMullin D.R."/>
            <person name="Ponomareva E."/>
            <person name="Riley R."/>
            <person name="Pomraning K.R."/>
            <person name="Baker S.E."/>
            <person name="Seifert K.A."/>
        </authorList>
    </citation>
    <scope>NUCLEOTIDE SEQUENCE</scope>
    <source>
        <strain evidence="1">DAOM 180753</strain>
    </source>
</reference>
<gene>
    <name evidence="1" type="ORF">VN97_g13264</name>
</gene>
<dbReference type="AlphaFoldDB" id="A0AAI9T507"/>
<evidence type="ECO:0000313" key="1">
    <source>
        <dbReference type="EMBL" id="KAJ9473812.1"/>
    </source>
</evidence>
<accession>A0AAI9T507</accession>
<protein>
    <submittedName>
        <fullName evidence="1">Uncharacterized protein</fullName>
    </submittedName>
</protein>
<name>A0AAI9T507_PENTH</name>
<reference evidence="1" key="1">
    <citation type="submission" date="2015-06" db="EMBL/GenBank/DDBJ databases">
        <authorList>
            <person name="Nguyen H."/>
        </authorList>
    </citation>
    <scope>NUCLEOTIDE SEQUENCE</scope>
    <source>
        <strain evidence="1">DAOM 180753</strain>
    </source>
</reference>
<dbReference type="EMBL" id="LACB01001926">
    <property type="protein sequence ID" value="KAJ9473812.1"/>
    <property type="molecule type" value="Genomic_DNA"/>
</dbReference>
<keyword evidence="2" id="KW-1185">Reference proteome</keyword>
<organism evidence="1 2">
    <name type="scientific">Penicillium thymicola</name>
    <dbReference type="NCBI Taxonomy" id="293382"/>
    <lineage>
        <taxon>Eukaryota</taxon>
        <taxon>Fungi</taxon>
        <taxon>Dikarya</taxon>
        <taxon>Ascomycota</taxon>
        <taxon>Pezizomycotina</taxon>
        <taxon>Eurotiomycetes</taxon>
        <taxon>Eurotiomycetidae</taxon>
        <taxon>Eurotiales</taxon>
        <taxon>Aspergillaceae</taxon>
        <taxon>Penicillium</taxon>
    </lineage>
</organism>
<proteinExistence type="predicted"/>
<comment type="caution">
    <text evidence="1">The sequence shown here is derived from an EMBL/GenBank/DDBJ whole genome shotgun (WGS) entry which is preliminary data.</text>
</comment>
<evidence type="ECO:0000313" key="2">
    <source>
        <dbReference type="Proteomes" id="UP001227192"/>
    </source>
</evidence>
<dbReference type="Proteomes" id="UP001227192">
    <property type="component" value="Unassembled WGS sequence"/>
</dbReference>